<dbReference type="EMBL" id="QXWK01000038">
    <property type="protein sequence ID" value="NBH62810.1"/>
    <property type="molecule type" value="Genomic_DNA"/>
</dbReference>
<keyword evidence="1" id="KW-0677">Repeat</keyword>
<organism evidence="4 5">
    <name type="scientific">Anaerotruncus colihominis</name>
    <dbReference type="NCBI Taxonomy" id="169435"/>
    <lineage>
        <taxon>Bacteria</taxon>
        <taxon>Bacillati</taxon>
        <taxon>Bacillota</taxon>
        <taxon>Clostridia</taxon>
        <taxon>Eubacteriales</taxon>
        <taxon>Oscillospiraceae</taxon>
        <taxon>Anaerotruncus</taxon>
    </lineage>
</organism>
<dbReference type="Gene3D" id="1.25.40.10">
    <property type="entry name" value="Tetratricopeptide repeat domain"/>
    <property type="match status" value="2"/>
</dbReference>
<feature type="repeat" description="TPR" evidence="3">
    <location>
        <begin position="210"/>
        <end position="243"/>
    </location>
</feature>
<dbReference type="SMART" id="SM00028">
    <property type="entry name" value="TPR"/>
    <property type="match status" value="6"/>
</dbReference>
<reference evidence="4 5" key="1">
    <citation type="submission" date="2018-08" db="EMBL/GenBank/DDBJ databases">
        <title>Murine metabolic-syndrome-specific gut microbial biobank.</title>
        <authorList>
            <person name="Liu C."/>
        </authorList>
    </citation>
    <scope>NUCLEOTIDE SEQUENCE [LARGE SCALE GENOMIC DNA]</scope>
    <source>
        <strain evidence="4 5">28</strain>
    </source>
</reference>
<evidence type="ECO:0000256" key="2">
    <source>
        <dbReference type="ARBA" id="ARBA00022803"/>
    </source>
</evidence>
<feature type="repeat" description="TPR" evidence="3">
    <location>
        <begin position="127"/>
        <end position="160"/>
    </location>
</feature>
<dbReference type="Proteomes" id="UP000446866">
    <property type="component" value="Unassembled WGS sequence"/>
</dbReference>
<proteinExistence type="predicted"/>
<dbReference type="RefSeq" id="WP_160203095.1">
    <property type="nucleotide sequence ID" value="NZ_QXWK01000038.1"/>
</dbReference>
<evidence type="ECO:0000256" key="1">
    <source>
        <dbReference type="ARBA" id="ARBA00022737"/>
    </source>
</evidence>
<dbReference type="InterPro" id="IPR019734">
    <property type="entry name" value="TPR_rpt"/>
</dbReference>
<dbReference type="PANTHER" id="PTHR45641">
    <property type="entry name" value="TETRATRICOPEPTIDE REPEAT PROTEIN (AFU_ORTHOLOGUE AFUA_6G03870)"/>
    <property type="match status" value="1"/>
</dbReference>
<comment type="caution">
    <text evidence="4">The sequence shown here is derived from an EMBL/GenBank/DDBJ whole genome shotgun (WGS) entry which is preliminary data.</text>
</comment>
<dbReference type="PANTHER" id="PTHR45641:SF19">
    <property type="entry name" value="NEPHROCYSTIN-3"/>
    <property type="match status" value="1"/>
</dbReference>
<evidence type="ECO:0000313" key="4">
    <source>
        <dbReference type="EMBL" id="NBH62810.1"/>
    </source>
</evidence>
<dbReference type="Pfam" id="PF13424">
    <property type="entry name" value="TPR_12"/>
    <property type="match status" value="3"/>
</dbReference>
<sequence>MDINQFFTKLDALFANKEMQQAEIYMKESLQSAESTGDFGSAIAICSELGGYYRMLSRYNEGILLYEKALGYLKQLELSGSEHHATTLMNYATTCTLTGEKEKALSFYQEAARIFTTKGLTADYRMATLYNNISSVYQDLEDFENAEKYLRLALSVLENLTETEAEVAITYTNWAQLCLATKRLKDAEEKVQLALASFEKAGGDSDVHYAAAVNVLGEICYAKGEFAAAIDQFKKAMELMARDFGDDNASYAVLADNTARCYTQLGDTDLAKSFADKAAAIYERIGK</sequence>
<dbReference type="InterPro" id="IPR011990">
    <property type="entry name" value="TPR-like_helical_dom_sf"/>
</dbReference>
<dbReference type="PROSITE" id="PS50005">
    <property type="entry name" value="TPR"/>
    <property type="match status" value="2"/>
</dbReference>
<dbReference type="AlphaFoldDB" id="A0A845QL42"/>
<gene>
    <name evidence="4" type="ORF">D0435_14255</name>
</gene>
<keyword evidence="2 3" id="KW-0802">TPR repeat</keyword>
<keyword evidence="5" id="KW-1185">Reference proteome</keyword>
<evidence type="ECO:0000313" key="5">
    <source>
        <dbReference type="Proteomes" id="UP000446866"/>
    </source>
</evidence>
<dbReference type="SUPFAM" id="SSF48452">
    <property type="entry name" value="TPR-like"/>
    <property type="match status" value="2"/>
</dbReference>
<name>A0A845QL42_9FIRM</name>
<evidence type="ECO:0000256" key="3">
    <source>
        <dbReference type="PROSITE-ProRule" id="PRU00339"/>
    </source>
</evidence>
<accession>A0A845QL42</accession>
<protein>
    <submittedName>
        <fullName evidence="4">Tetratricopeptide repeat protein</fullName>
    </submittedName>
</protein>